<feature type="domain" description="C2H2-type" evidence="8">
    <location>
        <begin position="291"/>
        <end position="313"/>
    </location>
</feature>
<dbReference type="Pfam" id="PF00096">
    <property type="entry name" value="zf-C2H2"/>
    <property type="match status" value="3"/>
</dbReference>
<sequence length="340" mass="39046">MKTIKQDIPKDSLSKILAFANKKRKFSNSEASPSPSLSSDNLLELSKEVSNGSLTDLHGNFLSILLQPCFISRLNPYRPDFSFQKASGHEPTSLPHQGLIESSQTSELAPSLEKEQADLSLKTLFGILGYCGCENYQSNLKILAPKEEDKSFEDAPNDLSHNSNTQSICEVDVCQNCDQEMDEVPKPKITAEDSPLNIREEDEYLMDLHPHTNEFVTNPSTGRLVKKIVCMHPGCGKKFDKKWNFKDHIRMHMGDRPYKCAHCPKTFTQKGNLDKHMKQHEFKDLQSRKIHECHICHKRFTEKYNLKNHLKKHEKLGSNIRKKRKSKSRAKRNKRTKEIK</sequence>
<reference evidence="9" key="1">
    <citation type="submission" date="2023-07" db="EMBL/GenBank/DDBJ databases">
        <authorList>
            <consortium name="AG Swart"/>
            <person name="Singh M."/>
            <person name="Singh A."/>
            <person name="Seah K."/>
            <person name="Emmerich C."/>
        </authorList>
    </citation>
    <scope>NUCLEOTIDE SEQUENCE</scope>
    <source>
        <strain evidence="9">DP1</strain>
    </source>
</reference>
<gene>
    <name evidence="9" type="ORF">ECRASSUSDP1_LOCUS26663</name>
</gene>
<evidence type="ECO:0000256" key="7">
    <source>
        <dbReference type="SAM" id="MobiDB-lite"/>
    </source>
</evidence>
<keyword evidence="4" id="KW-0862">Zinc</keyword>
<feature type="domain" description="C2H2-type" evidence="8">
    <location>
        <begin position="228"/>
        <end position="257"/>
    </location>
</feature>
<keyword evidence="2" id="KW-0677">Repeat</keyword>
<keyword evidence="3 6" id="KW-0863">Zinc-finger</keyword>
<proteinExistence type="predicted"/>
<name>A0AAD2DA52_EUPCR</name>
<feature type="region of interest" description="Disordered" evidence="7">
    <location>
        <begin position="311"/>
        <end position="340"/>
    </location>
</feature>
<dbReference type="InterPro" id="IPR013087">
    <property type="entry name" value="Znf_C2H2_type"/>
</dbReference>
<feature type="domain" description="C2H2-type" evidence="8">
    <location>
        <begin position="258"/>
        <end position="280"/>
    </location>
</feature>
<keyword evidence="1" id="KW-0479">Metal-binding</keyword>
<organism evidence="9 10">
    <name type="scientific">Euplotes crassus</name>
    <dbReference type="NCBI Taxonomy" id="5936"/>
    <lineage>
        <taxon>Eukaryota</taxon>
        <taxon>Sar</taxon>
        <taxon>Alveolata</taxon>
        <taxon>Ciliophora</taxon>
        <taxon>Intramacronucleata</taxon>
        <taxon>Spirotrichea</taxon>
        <taxon>Hypotrichia</taxon>
        <taxon>Euplotida</taxon>
        <taxon>Euplotidae</taxon>
        <taxon>Moneuplotes</taxon>
    </lineage>
</organism>
<accession>A0AAD2DA52</accession>
<dbReference type="Proteomes" id="UP001295684">
    <property type="component" value="Unassembled WGS sequence"/>
</dbReference>
<keyword evidence="10" id="KW-1185">Reference proteome</keyword>
<dbReference type="InterPro" id="IPR036236">
    <property type="entry name" value="Znf_C2H2_sf"/>
</dbReference>
<evidence type="ECO:0000256" key="6">
    <source>
        <dbReference type="PROSITE-ProRule" id="PRU00042"/>
    </source>
</evidence>
<dbReference type="AlphaFoldDB" id="A0AAD2DA52"/>
<evidence type="ECO:0000256" key="5">
    <source>
        <dbReference type="ARBA" id="ARBA00023242"/>
    </source>
</evidence>
<dbReference type="PANTHER" id="PTHR23235">
    <property type="entry name" value="KRUEPPEL-LIKE TRANSCRIPTION FACTOR"/>
    <property type="match status" value="1"/>
</dbReference>
<evidence type="ECO:0000256" key="1">
    <source>
        <dbReference type="ARBA" id="ARBA00022723"/>
    </source>
</evidence>
<dbReference type="PROSITE" id="PS00028">
    <property type="entry name" value="ZINC_FINGER_C2H2_1"/>
    <property type="match status" value="3"/>
</dbReference>
<dbReference type="GO" id="GO:0008270">
    <property type="term" value="F:zinc ion binding"/>
    <property type="evidence" value="ECO:0007669"/>
    <property type="project" value="UniProtKB-KW"/>
</dbReference>
<dbReference type="Gene3D" id="3.30.160.60">
    <property type="entry name" value="Classic Zinc Finger"/>
    <property type="match status" value="3"/>
</dbReference>
<dbReference type="GO" id="GO:0000981">
    <property type="term" value="F:DNA-binding transcription factor activity, RNA polymerase II-specific"/>
    <property type="evidence" value="ECO:0007669"/>
    <property type="project" value="TreeGrafter"/>
</dbReference>
<dbReference type="PROSITE" id="PS50157">
    <property type="entry name" value="ZINC_FINGER_C2H2_2"/>
    <property type="match status" value="3"/>
</dbReference>
<evidence type="ECO:0000313" key="10">
    <source>
        <dbReference type="Proteomes" id="UP001295684"/>
    </source>
</evidence>
<keyword evidence="5" id="KW-0539">Nucleus</keyword>
<evidence type="ECO:0000256" key="3">
    <source>
        <dbReference type="ARBA" id="ARBA00022771"/>
    </source>
</evidence>
<evidence type="ECO:0000313" key="9">
    <source>
        <dbReference type="EMBL" id="CAI2385118.1"/>
    </source>
</evidence>
<comment type="caution">
    <text evidence="9">The sequence shown here is derived from an EMBL/GenBank/DDBJ whole genome shotgun (WGS) entry which is preliminary data.</text>
</comment>
<evidence type="ECO:0000256" key="2">
    <source>
        <dbReference type="ARBA" id="ARBA00022737"/>
    </source>
</evidence>
<dbReference type="PANTHER" id="PTHR23235:SF142">
    <property type="entry name" value="ZINC FINGER PROTEIN 384"/>
    <property type="match status" value="1"/>
</dbReference>
<dbReference type="SMART" id="SM00355">
    <property type="entry name" value="ZnF_C2H2"/>
    <property type="match status" value="3"/>
</dbReference>
<dbReference type="SUPFAM" id="SSF57667">
    <property type="entry name" value="beta-beta-alpha zinc fingers"/>
    <property type="match status" value="2"/>
</dbReference>
<protein>
    <recommendedName>
        <fullName evidence="8">C2H2-type domain-containing protein</fullName>
    </recommendedName>
</protein>
<dbReference type="EMBL" id="CAMPGE010027495">
    <property type="protein sequence ID" value="CAI2385118.1"/>
    <property type="molecule type" value="Genomic_DNA"/>
</dbReference>
<dbReference type="FunFam" id="3.30.160.60:FF:001788">
    <property type="entry name" value="ras-responsive element-binding protein 1"/>
    <property type="match status" value="1"/>
</dbReference>
<evidence type="ECO:0000259" key="8">
    <source>
        <dbReference type="PROSITE" id="PS50157"/>
    </source>
</evidence>
<evidence type="ECO:0000256" key="4">
    <source>
        <dbReference type="ARBA" id="ARBA00022833"/>
    </source>
</evidence>
<dbReference type="GO" id="GO:0000978">
    <property type="term" value="F:RNA polymerase II cis-regulatory region sequence-specific DNA binding"/>
    <property type="evidence" value="ECO:0007669"/>
    <property type="project" value="TreeGrafter"/>
</dbReference>